<dbReference type="Gene3D" id="2.40.70.10">
    <property type="entry name" value="Acid Proteases"/>
    <property type="match status" value="1"/>
</dbReference>
<dbReference type="SUPFAM" id="SSF52058">
    <property type="entry name" value="L domain-like"/>
    <property type="match status" value="1"/>
</dbReference>
<dbReference type="InterPro" id="IPR032675">
    <property type="entry name" value="LRR_dom_sf"/>
</dbReference>
<reference evidence="3" key="1">
    <citation type="journal article" date="2013" name="Nature">
        <title>Draft genome of the wheat A-genome progenitor Triticum urartu.</title>
        <authorList>
            <person name="Ling H.Q."/>
            <person name="Zhao S."/>
            <person name="Liu D."/>
            <person name="Wang J."/>
            <person name="Sun H."/>
            <person name="Zhang C."/>
            <person name="Fan H."/>
            <person name="Li D."/>
            <person name="Dong L."/>
            <person name="Tao Y."/>
            <person name="Gao C."/>
            <person name="Wu H."/>
            <person name="Li Y."/>
            <person name="Cui Y."/>
            <person name="Guo X."/>
            <person name="Zheng S."/>
            <person name="Wang B."/>
            <person name="Yu K."/>
            <person name="Liang Q."/>
            <person name="Yang W."/>
            <person name="Lou X."/>
            <person name="Chen J."/>
            <person name="Feng M."/>
            <person name="Jian J."/>
            <person name="Zhang X."/>
            <person name="Luo G."/>
            <person name="Jiang Y."/>
            <person name="Liu J."/>
            <person name="Wang Z."/>
            <person name="Sha Y."/>
            <person name="Zhang B."/>
            <person name="Wu H."/>
            <person name="Tang D."/>
            <person name="Shen Q."/>
            <person name="Xue P."/>
            <person name="Zou S."/>
            <person name="Wang X."/>
            <person name="Liu X."/>
            <person name="Wang F."/>
            <person name="Yang Y."/>
            <person name="An X."/>
            <person name="Dong Z."/>
            <person name="Zhang K."/>
            <person name="Zhang X."/>
            <person name="Luo M.C."/>
            <person name="Dvorak J."/>
            <person name="Tong Y."/>
            <person name="Wang J."/>
            <person name="Yang H."/>
            <person name="Li Z."/>
            <person name="Wang D."/>
            <person name="Zhang A."/>
            <person name="Wang J."/>
        </authorList>
    </citation>
    <scope>NUCLEOTIDE SEQUENCE</scope>
</reference>
<feature type="compositionally biased region" description="Basic and acidic residues" evidence="1">
    <location>
        <begin position="25"/>
        <end position="39"/>
    </location>
</feature>
<dbReference type="Gene3D" id="3.80.10.10">
    <property type="entry name" value="Ribonuclease Inhibitor"/>
    <property type="match status" value="2"/>
</dbReference>
<dbReference type="PANTHER" id="PTHR33463:SF216">
    <property type="entry name" value="NB-ARC DOMAIN-CONTAINING PROTEIN"/>
    <property type="match status" value="1"/>
</dbReference>
<dbReference type="InterPro" id="IPR057135">
    <property type="entry name" value="At4g27190-like_LRR"/>
</dbReference>
<dbReference type="OMA" id="HINGNEH"/>
<dbReference type="PANTHER" id="PTHR33463">
    <property type="entry name" value="NB-ARC DOMAIN-CONTAINING PROTEIN-RELATED"/>
    <property type="match status" value="1"/>
</dbReference>
<feature type="compositionally biased region" description="Basic and acidic residues" evidence="1">
    <location>
        <begin position="61"/>
        <end position="77"/>
    </location>
</feature>
<dbReference type="SUPFAM" id="SSF52047">
    <property type="entry name" value="RNI-like"/>
    <property type="match status" value="1"/>
</dbReference>
<evidence type="ECO:0000313" key="3">
    <source>
        <dbReference type="EMBL" id="EMS61232.1"/>
    </source>
</evidence>
<dbReference type="STRING" id="4572.M7ZM93"/>
<dbReference type="eggNOG" id="KOG0017">
    <property type="taxonomic scope" value="Eukaryota"/>
</dbReference>
<dbReference type="CDD" id="cd00303">
    <property type="entry name" value="retropepsin_like"/>
    <property type="match status" value="1"/>
</dbReference>
<protein>
    <recommendedName>
        <fullName evidence="2">Disease resistance protein At4g27190-like leucine-rich repeats domain-containing protein</fullName>
    </recommendedName>
</protein>
<dbReference type="InterPro" id="IPR050905">
    <property type="entry name" value="Plant_NBS-LRR"/>
</dbReference>
<gene>
    <name evidence="3" type="ORF">TRIUR3_16882</name>
</gene>
<name>M7ZM93_TRIUA</name>
<accession>M7ZM93</accession>
<feature type="region of interest" description="Disordered" evidence="1">
    <location>
        <begin position="25"/>
        <end position="91"/>
    </location>
</feature>
<proteinExistence type="predicted"/>
<feature type="domain" description="Disease resistance protein At4g27190-like leucine-rich repeats" evidence="2">
    <location>
        <begin position="1202"/>
        <end position="1311"/>
    </location>
</feature>
<dbReference type="EMBL" id="KD099359">
    <property type="protein sequence ID" value="EMS61232.1"/>
    <property type="molecule type" value="Genomic_DNA"/>
</dbReference>
<dbReference type="InterPro" id="IPR021109">
    <property type="entry name" value="Peptidase_aspartic_dom_sf"/>
</dbReference>
<organism evidence="3">
    <name type="scientific">Triticum urartu</name>
    <name type="common">Red wild einkorn</name>
    <name type="synonym">Crithodium urartu</name>
    <dbReference type="NCBI Taxonomy" id="4572"/>
    <lineage>
        <taxon>Eukaryota</taxon>
        <taxon>Viridiplantae</taxon>
        <taxon>Streptophyta</taxon>
        <taxon>Embryophyta</taxon>
        <taxon>Tracheophyta</taxon>
        <taxon>Spermatophyta</taxon>
        <taxon>Magnoliopsida</taxon>
        <taxon>Liliopsida</taxon>
        <taxon>Poales</taxon>
        <taxon>Poaceae</taxon>
        <taxon>BOP clade</taxon>
        <taxon>Pooideae</taxon>
        <taxon>Triticodae</taxon>
        <taxon>Triticeae</taxon>
        <taxon>Triticinae</taxon>
        <taxon>Triticum</taxon>
    </lineage>
</organism>
<evidence type="ECO:0000259" key="2">
    <source>
        <dbReference type="Pfam" id="PF23247"/>
    </source>
</evidence>
<dbReference type="Pfam" id="PF23247">
    <property type="entry name" value="LRR_RPS2"/>
    <property type="match status" value="1"/>
</dbReference>
<sequence>MKFLSQMLKLNLVMNTHLVIMKKKEVHEDSQPTNDKEPDNDVEIEQLVDIDNPQPKNKRYDKRDFVARKHGKEKEPWVQKPMPFPPKSTKSKDDEEFERFVEMLRPVFLRTCLTDILKIPPYAKYMKDIITNKRKIPEAENGAGVSVMPFSLYKRLDLNELTPTEISLQIADKSTAIPIGICEDVPVVVANVTILTNFVILEMPEDDNMSIILGRPFLNTTGAVIDCNKSKFTFHINGNEHMLHFPKKQFQVNGINVIEKSLTITIGSFQIPLPTVKKKYEIIIVGEMHIPIEGGAPGGHNPPGRARTPRRALLYRGEDCRCQNRRISGRGSRTVRQGRMVTGDKGHDVFTQVRALSMESVSLVKFMIKVGPREARAHYILEWREYCYYVIKANTIDEAVEGILDELKYTRGKENVIYFDGWDGLGASAVVQAVAQQLASNEKKWQWGLQFEQVIHIDCSKWESTRAVQREIAEQLKLPNQVMQMFGKQDEEDDFNGITDQQSRAGIAEVAIEIQRSIQGSRFLLVLHNGSNEEIDISSLGLPVYEYLTNKVIWTFQGRFRMDPNMKDKAIKKDITNVLLSASCYEKNPQDLWYYLLRKEATLVAYKSGVDPEILVQCFLYMLTIHCTSRHYVDSEYDLATHACNYWICDGIIQKATDIAEAWQVGERLQGDIRWNMDYRDNEFPSRFLWYAECVPHWASPAHGFVLVPDGVVPNRMFQHFDKLGVMKLSRCSFSFSSPPFLCCHSLRFLWLDHCQNLGKRDEAQLEEEDTPKLWSCFQSLWVLDLRYTDCDWILSARMMDLMTQLRELNVMGAKNWDFSHLQGRLRNIRKLRLTKSTCWSDTNVFSDMESMELLDFSRNMVSGYMRSLSGSASNINLDTVIIGACGGLKIISFRDCKELKNIFLKGSLGSLEELDLSGTGVKTLNFREVVATSLPKQIILLGCEKLRAILWPKTFEGKGWSGLLHLDTTSISASADGGEASHAHPLSDQALQQQKEEKFNSGWRISLMDTRLLRSLSPVREFLRATSVHIDIFPAATVGGCNIQGTSSHKLLQVQPHTRTMVDSMYGYVLKDGGPVGVMVMWDCPKIFLWDEPKTCMIKIIHGQGNKLLEDAPSASTSALLLPGFICKQSTSVHAYDNLSITNIPPPLDGSGWQSLRWCRVERCPKLHTVFNIGQGNGASSFRRLETLWLSQLLTAETFTTSILTFCSLEFLHLDCCPRLLHVFTLASRNSGRFFCSYLQTLEIVYCDDLREVFPLAPGRQKQDTIIEFPYLRSIHLHEVPKLQHIYGCRMWAPILETVKIRGCWSLRRLPSVGRDTKPPKVDCEKDWWDNLEWDGLNKYHHPSLYEPSHSLYYKAELPRGTILR</sequence>
<evidence type="ECO:0000256" key="1">
    <source>
        <dbReference type="SAM" id="MobiDB-lite"/>
    </source>
</evidence>